<organism evidence="2 3">
    <name type="scientific">Symbiodinium natans</name>
    <dbReference type="NCBI Taxonomy" id="878477"/>
    <lineage>
        <taxon>Eukaryota</taxon>
        <taxon>Sar</taxon>
        <taxon>Alveolata</taxon>
        <taxon>Dinophyceae</taxon>
        <taxon>Suessiales</taxon>
        <taxon>Symbiodiniaceae</taxon>
        <taxon>Symbiodinium</taxon>
    </lineage>
</organism>
<protein>
    <submittedName>
        <fullName evidence="2">Uncharacterized protein</fullName>
    </submittedName>
</protein>
<name>A0A812PZL9_9DINO</name>
<evidence type="ECO:0000313" key="2">
    <source>
        <dbReference type="EMBL" id="CAE7352491.1"/>
    </source>
</evidence>
<sequence>MPVSTAVWSETEGGKEEKEKQEAPESLGGQGLSSFFSRSRKSKLAARLNVSCSGGVSTEDADAESSSNDRIWLSIRPWVCLHALVASQRAFPVCDLACEDWEQEGASERAVLAHERRQSSSAADAFAWTAALVVSLPPECLARALEFIHGDVSTVFAPVSRTFPRPGQTTQEAKANQRNWQCCRYLLSQRSCLHGRVLQSGRGRSLSVACWYCISSFPHSAEGVEQLKAHAEAAHASEILAYIRKARKVKARKQRERYQSGPVGQARRDVELQKQLKLR</sequence>
<feature type="region of interest" description="Disordered" evidence="1">
    <location>
        <begin position="1"/>
        <end position="34"/>
    </location>
</feature>
<dbReference type="AlphaFoldDB" id="A0A812PZL9"/>
<accession>A0A812PZL9</accession>
<comment type="caution">
    <text evidence="2">The sequence shown here is derived from an EMBL/GenBank/DDBJ whole genome shotgun (WGS) entry which is preliminary data.</text>
</comment>
<proteinExistence type="predicted"/>
<evidence type="ECO:0000313" key="3">
    <source>
        <dbReference type="Proteomes" id="UP000604046"/>
    </source>
</evidence>
<keyword evidence="3" id="KW-1185">Reference proteome</keyword>
<gene>
    <name evidence="2" type="ORF">SNAT2548_LOCUS18605</name>
</gene>
<dbReference type="Proteomes" id="UP000604046">
    <property type="component" value="Unassembled WGS sequence"/>
</dbReference>
<evidence type="ECO:0000256" key="1">
    <source>
        <dbReference type="SAM" id="MobiDB-lite"/>
    </source>
</evidence>
<feature type="compositionally biased region" description="Basic and acidic residues" evidence="1">
    <location>
        <begin position="12"/>
        <end position="23"/>
    </location>
</feature>
<dbReference type="EMBL" id="CAJNDS010002151">
    <property type="protein sequence ID" value="CAE7352491.1"/>
    <property type="molecule type" value="Genomic_DNA"/>
</dbReference>
<reference evidence="2" key="1">
    <citation type="submission" date="2021-02" db="EMBL/GenBank/DDBJ databases">
        <authorList>
            <person name="Dougan E. K."/>
            <person name="Rhodes N."/>
            <person name="Thang M."/>
            <person name="Chan C."/>
        </authorList>
    </citation>
    <scope>NUCLEOTIDE SEQUENCE</scope>
</reference>
<dbReference type="OrthoDB" id="423618at2759"/>